<keyword evidence="7" id="KW-1185">Reference proteome</keyword>
<dbReference type="EMBL" id="JARBDR010000141">
    <property type="protein sequence ID" value="KAJ8320829.1"/>
    <property type="molecule type" value="Genomic_DNA"/>
</dbReference>
<evidence type="ECO:0000313" key="7">
    <source>
        <dbReference type="Proteomes" id="UP001217089"/>
    </source>
</evidence>
<proteinExistence type="predicted"/>
<evidence type="ECO:0000256" key="3">
    <source>
        <dbReference type="ARBA" id="ARBA00022729"/>
    </source>
</evidence>
<dbReference type="PANTHER" id="PTHR22923:SF116">
    <property type="entry name" value="C1Q DOMAIN-CONTAINING PROTEIN"/>
    <property type="match status" value="1"/>
</dbReference>
<evidence type="ECO:0000259" key="5">
    <source>
        <dbReference type="PROSITE" id="PS50871"/>
    </source>
</evidence>
<reference evidence="6 7" key="1">
    <citation type="submission" date="2022-12" db="EMBL/GenBank/DDBJ databases">
        <title>Chromosome-level genome of Tegillarca granosa.</title>
        <authorList>
            <person name="Kim J."/>
        </authorList>
    </citation>
    <scope>NUCLEOTIDE SEQUENCE [LARGE SCALE GENOMIC DNA]</scope>
    <source>
        <strain evidence="6">Teg-2019</strain>
        <tissue evidence="6">Adductor muscle</tissue>
    </source>
</reference>
<dbReference type="SMART" id="SM00110">
    <property type="entry name" value="C1Q"/>
    <property type="match status" value="1"/>
</dbReference>
<comment type="subcellular location">
    <subcellularLocation>
        <location evidence="1">Secreted</location>
    </subcellularLocation>
</comment>
<dbReference type="InterPro" id="IPR008983">
    <property type="entry name" value="Tumour_necrosis_fac-like_dom"/>
</dbReference>
<name>A0ABQ9FU93_TEGGR</name>
<gene>
    <name evidence="6" type="ORF">KUTeg_002416</name>
</gene>
<dbReference type="PROSITE" id="PS50871">
    <property type="entry name" value="C1Q"/>
    <property type="match status" value="1"/>
</dbReference>
<keyword evidence="2" id="KW-0964">Secreted</keyword>
<dbReference type="InterPro" id="IPR050822">
    <property type="entry name" value="Cerebellin_Synaptic_Org"/>
</dbReference>
<dbReference type="Gene3D" id="2.60.120.40">
    <property type="match status" value="1"/>
</dbReference>
<accession>A0ABQ9FU93</accession>
<evidence type="ECO:0000256" key="4">
    <source>
        <dbReference type="SAM" id="SignalP"/>
    </source>
</evidence>
<organism evidence="6 7">
    <name type="scientific">Tegillarca granosa</name>
    <name type="common">Malaysian cockle</name>
    <name type="synonym">Anadara granosa</name>
    <dbReference type="NCBI Taxonomy" id="220873"/>
    <lineage>
        <taxon>Eukaryota</taxon>
        <taxon>Metazoa</taxon>
        <taxon>Spiralia</taxon>
        <taxon>Lophotrochozoa</taxon>
        <taxon>Mollusca</taxon>
        <taxon>Bivalvia</taxon>
        <taxon>Autobranchia</taxon>
        <taxon>Pteriomorphia</taxon>
        <taxon>Arcoida</taxon>
        <taxon>Arcoidea</taxon>
        <taxon>Arcidae</taxon>
        <taxon>Tegillarca</taxon>
    </lineage>
</organism>
<evidence type="ECO:0000256" key="2">
    <source>
        <dbReference type="ARBA" id="ARBA00022525"/>
    </source>
</evidence>
<dbReference type="Proteomes" id="UP001217089">
    <property type="component" value="Unassembled WGS sequence"/>
</dbReference>
<protein>
    <recommendedName>
        <fullName evidence="5">C1q domain-containing protein</fullName>
    </recommendedName>
</protein>
<keyword evidence="3 4" id="KW-0732">Signal</keyword>
<dbReference type="InterPro" id="IPR001073">
    <property type="entry name" value="C1q_dom"/>
</dbReference>
<sequence>MVCVKLMLALFAVFLSVCAGELLQGSQHKLRTGHVAHTENFVAFSTGLTHSIVLTKPVNVTFDRIFLNMGNGYDNNTGVFTCPHSGTYNFVFHALSQQNEQLQLDLYRNNEYIVTGYAHTANDYREVGNHVILALDEYDEVYLRGRGTGRNALYGAPDEVYTTFNGFMVIPDVGRTTKPTQGNTGSGVIG</sequence>
<feature type="signal peptide" evidence="4">
    <location>
        <begin position="1"/>
        <end position="19"/>
    </location>
</feature>
<comment type="caution">
    <text evidence="6">The sequence shown here is derived from an EMBL/GenBank/DDBJ whole genome shotgun (WGS) entry which is preliminary data.</text>
</comment>
<feature type="domain" description="C1q" evidence="5">
    <location>
        <begin position="37"/>
        <end position="175"/>
    </location>
</feature>
<evidence type="ECO:0000256" key="1">
    <source>
        <dbReference type="ARBA" id="ARBA00004613"/>
    </source>
</evidence>
<dbReference type="PRINTS" id="PR00007">
    <property type="entry name" value="COMPLEMNTC1Q"/>
</dbReference>
<dbReference type="Pfam" id="PF00386">
    <property type="entry name" value="C1q"/>
    <property type="match status" value="1"/>
</dbReference>
<feature type="chain" id="PRO_5046340491" description="C1q domain-containing protein" evidence="4">
    <location>
        <begin position="20"/>
        <end position="190"/>
    </location>
</feature>
<evidence type="ECO:0000313" key="6">
    <source>
        <dbReference type="EMBL" id="KAJ8320829.1"/>
    </source>
</evidence>
<dbReference type="SUPFAM" id="SSF49842">
    <property type="entry name" value="TNF-like"/>
    <property type="match status" value="1"/>
</dbReference>
<dbReference type="PANTHER" id="PTHR22923">
    <property type="entry name" value="CEREBELLIN-RELATED"/>
    <property type="match status" value="1"/>
</dbReference>